<dbReference type="RefSeq" id="WP_114128179.1">
    <property type="nucleotide sequence ID" value="NZ_QOUI01000015.1"/>
</dbReference>
<dbReference type="InterPro" id="IPR047057">
    <property type="entry name" value="MerR_fam"/>
</dbReference>
<name>A0A367YR65_9ACTN</name>
<evidence type="ECO:0000256" key="3">
    <source>
        <dbReference type="SAM" id="MobiDB-lite"/>
    </source>
</evidence>
<dbReference type="Proteomes" id="UP000252770">
    <property type="component" value="Unassembled WGS sequence"/>
</dbReference>
<proteinExistence type="predicted"/>
<dbReference type="PROSITE" id="PS50937">
    <property type="entry name" value="HTH_MERR_2"/>
    <property type="match status" value="1"/>
</dbReference>
<feature type="domain" description="HTH merR-type" evidence="4">
    <location>
        <begin position="2"/>
        <end position="71"/>
    </location>
</feature>
<dbReference type="EMBL" id="QOUI01000015">
    <property type="protein sequence ID" value="RCK68039.1"/>
    <property type="molecule type" value="Genomic_DNA"/>
</dbReference>
<evidence type="ECO:0000256" key="2">
    <source>
        <dbReference type="SAM" id="Coils"/>
    </source>
</evidence>
<reference evidence="5 6" key="1">
    <citation type="submission" date="2018-07" db="EMBL/GenBank/DDBJ databases">
        <title>Desertimonas flava gen. nov. sp. nov.</title>
        <authorList>
            <person name="Liu S."/>
        </authorList>
    </citation>
    <scope>NUCLEOTIDE SEQUENCE [LARGE SCALE GENOMIC DNA]</scope>
    <source>
        <strain evidence="5 6">16Sb5-5</strain>
    </source>
</reference>
<protein>
    <submittedName>
        <fullName evidence="5">MerR family transcriptional regulator</fullName>
    </submittedName>
</protein>
<keyword evidence="6" id="KW-1185">Reference proteome</keyword>
<accession>A0A367YR65</accession>
<organism evidence="5 6">
    <name type="scientific">Desertihabitans brevis</name>
    <dbReference type="NCBI Taxonomy" id="2268447"/>
    <lineage>
        <taxon>Bacteria</taxon>
        <taxon>Bacillati</taxon>
        <taxon>Actinomycetota</taxon>
        <taxon>Actinomycetes</taxon>
        <taxon>Propionibacteriales</taxon>
        <taxon>Propionibacteriaceae</taxon>
        <taxon>Desertihabitans</taxon>
    </lineage>
</organism>
<dbReference type="GO" id="GO:0003677">
    <property type="term" value="F:DNA binding"/>
    <property type="evidence" value="ECO:0007669"/>
    <property type="project" value="UniProtKB-KW"/>
</dbReference>
<gene>
    <name evidence="5" type="ORF">DT076_18485</name>
</gene>
<dbReference type="PANTHER" id="PTHR30204:SF93">
    <property type="entry name" value="HTH MERR-TYPE DOMAIN-CONTAINING PROTEIN"/>
    <property type="match status" value="1"/>
</dbReference>
<evidence type="ECO:0000256" key="1">
    <source>
        <dbReference type="ARBA" id="ARBA00023125"/>
    </source>
</evidence>
<keyword evidence="2" id="KW-0175">Coiled coil</keyword>
<dbReference type="SUPFAM" id="SSF46955">
    <property type="entry name" value="Putative DNA-binding domain"/>
    <property type="match status" value="1"/>
</dbReference>
<dbReference type="SMART" id="SM00422">
    <property type="entry name" value="HTH_MERR"/>
    <property type="match status" value="1"/>
</dbReference>
<keyword evidence="1" id="KW-0238">DNA-binding</keyword>
<feature type="coiled-coil region" evidence="2">
    <location>
        <begin position="79"/>
        <end position="106"/>
    </location>
</feature>
<dbReference type="PANTHER" id="PTHR30204">
    <property type="entry name" value="REDOX-CYCLING DRUG-SENSING TRANSCRIPTIONAL ACTIVATOR SOXR"/>
    <property type="match status" value="1"/>
</dbReference>
<evidence type="ECO:0000259" key="4">
    <source>
        <dbReference type="PROSITE" id="PS50937"/>
    </source>
</evidence>
<sequence length="260" mass="27787">MAWSTRQLAALAGTTVNTVRHYHAVGLLELPGRASNGYKQYGVPHLLRLLQIRRLVELGLSLEQVAALDRDDRDPEAELDALDAELAASVERMTRAREELAQLRRHRAPADTPTGFAPVAVDLSATQRSLLKVYASVFDATALQEFGRAIATPDPAEQELERLPVDADEATVDALAARLVAVVRRTRAQHPGLDDPLAGSTHGAAPAAAAVASALTELYHPAQLRVLRRMQELLDEGAATGADDLPETGDGGGAQRSHPG</sequence>
<comment type="caution">
    <text evidence="5">The sequence shown here is derived from an EMBL/GenBank/DDBJ whole genome shotgun (WGS) entry which is preliminary data.</text>
</comment>
<dbReference type="Pfam" id="PF13411">
    <property type="entry name" value="MerR_1"/>
    <property type="match status" value="1"/>
</dbReference>
<dbReference type="InterPro" id="IPR000551">
    <property type="entry name" value="MerR-type_HTH_dom"/>
</dbReference>
<dbReference type="Gene3D" id="1.10.1660.10">
    <property type="match status" value="1"/>
</dbReference>
<dbReference type="GO" id="GO:0003700">
    <property type="term" value="F:DNA-binding transcription factor activity"/>
    <property type="evidence" value="ECO:0007669"/>
    <property type="project" value="InterPro"/>
</dbReference>
<dbReference type="AlphaFoldDB" id="A0A367YR65"/>
<feature type="region of interest" description="Disordered" evidence="3">
    <location>
        <begin position="237"/>
        <end position="260"/>
    </location>
</feature>
<dbReference type="InterPro" id="IPR009061">
    <property type="entry name" value="DNA-bd_dom_put_sf"/>
</dbReference>
<evidence type="ECO:0000313" key="6">
    <source>
        <dbReference type="Proteomes" id="UP000252770"/>
    </source>
</evidence>
<evidence type="ECO:0000313" key="5">
    <source>
        <dbReference type="EMBL" id="RCK68039.1"/>
    </source>
</evidence>